<reference evidence="4 5" key="1">
    <citation type="submission" date="2020-04" db="EMBL/GenBank/DDBJ databases">
        <authorList>
            <person name="Alioto T."/>
            <person name="Alioto T."/>
            <person name="Gomez Garrido J."/>
        </authorList>
    </citation>
    <scope>NUCLEOTIDE SEQUENCE [LARGE SCALE GENOMIC DNA]</scope>
</reference>
<dbReference type="AlphaFoldDB" id="A0A8S1CIX3"/>
<feature type="compositionally biased region" description="Polar residues" evidence="3">
    <location>
        <begin position="969"/>
        <end position="985"/>
    </location>
</feature>
<feature type="compositionally biased region" description="Acidic residues" evidence="3">
    <location>
        <begin position="537"/>
        <end position="549"/>
    </location>
</feature>
<dbReference type="PROSITE" id="PS50297">
    <property type="entry name" value="ANK_REP_REGION"/>
    <property type="match status" value="5"/>
</dbReference>
<feature type="repeat" description="ANK" evidence="1">
    <location>
        <begin position="142"/>
        <end position="174"/>
    </location>
</feature>
<feature type="repeat" description="ANK" evidence="1">
    <location>
        <begin position="175"/>
        <end position="207"/>
    </location>
</feature>
<proteinExistence type="predicted"/>
<evidence type="ECO:0000256" key="1">
    <source>
        <dbReference type="PROSITE-ProRule" id="PRU00023"/>
    </source>
</evidence>
<feature type="coiled-coil region" evidence="2">
    <location>
        <begin position="666"/>
        <end position="700"/>
    </location>
</feature>
<organism evidence="4 5">
    <name type="scientific">Cloeon dipterum</name>
    <dbReference type="NCBI Taxonomy" id="197152"/>
    <lineage>
        <taxon>Eukaryota</taxon>
        <taxon>Metazoa</taxon>
        <taxon>Ecdysozoa</taxon>
        <taxon>Arthropoda</taxon>
        <taxon>Hexapoda</taxon>
        <taxon>Insecta</taxon>
        <taxon>Pterygota</taxon>
        <taxon>Palaeoptera</taxon>
        <taxon>Ephemeroptera</taxon>
        <taxon>Pisciforma</taxon>
        <taxon>Baetidae</taxon>
        <taxon>Cloeon</taxon>
    </lineage>
</organism>
<feature type="region of interest" description="Disordered" evidence="3">
    <location>
        <begin position="418"/>
        <end position="657"/>
    </location>
</feature>
<dbReference type="SMART" id="SM00248">
    <property type="entry name" value="ANK"/>
    <property type="match status" value="6"/>
</dbReference>
<keyword evidence="1" id="KW-0040">ANK repeat</keyword>
<evidence type="ECO:0000313" key="4">
    <source>
        <dbReference type="EMBL" id="CAB3369290.1"/>
    </source>
</evidence>
<evidence type="ECO:0000256" key="3">
    <source>
        <dbReference type="SAM" id="MobiDB-lite"/>
    </source>
</evidence>
<dbReference type="Pfam" id="PF12796">
    <property type="entry name" value="Ank_2"/>
    <property type="match status" value="1"/>
</dbReference>
<comment type="caution">
    <text evidence="4">The sequence shown here is derived from an EMBL/GenBank/DDBJ whole genome shotgun (WGS) entry which is preliminary data.</text>
</comment>
<feature type="compositionally biased region" description="Basic and acidic residues" evidence="3">
    <location>
        <begin position="562"/>
        <end position="577"/>
    </location>
</feature>
<evidence type="ECO:0000313" key="5">
    <source>
        <dbReference type="Proteomes" id="UP000494165"/>
    </source>
</evidence>
<feature type="compositionally biased region" description="Basic and acidic residues" evidence="3">
    <location>
        <begin position="953"/>
        <end position="965"/>
    </location>
</feature>
<evidence type="ECO:0000256" key="2">
    <source>
        <dbReference type="SAM" id="Coils"/>
    </source>
</evidence>
<dbReference type="Gene3D" id="1.25.40.20">
    <property type="entry name" value="Ankyrin repeat-containing domain"/>
    <property type="match status" value="1"/>
</dbReference>
<feature type="compositionally biased region" description="Acidic residues" evidence="3">
    <location>
        <begin position="491"/>
        <end position="504"/>
    </location>
</feature>
<dbReference type="SUPFAM" id="SSF48403">
    <property type="entry name" value="Ankyrin repeat"/>
    <property type="match status" value="1"/>
</dbReference>
<dbReference type="PROSITE" id="PS50088">
    <property type="entry name" value="ANK_REPEAT"/>
    <property type="match status" value="5"/>
</dbReference>
<dbReference type="PRINTS" id="PR01415">
    <property type="entry name" value="ANKYRIN"/>
</dbReference>
<dbReference type="OrthoDB" id="366390at2759"/>
<sequence length="1080" mass="119936">MQMDAIYGEGRAPAGARVACAGAQPGGTRRCRGGGETKFSSLVCRTTQWTGGRADRRAERNDAAVGPPMKRVISFVKGGGKGRGGASDVVPVRNLSFEGGLDDPPGYEVDTKTLSKLHRAAWLGQLDKLKGRAEQLDAPDKGGRSALHLAAAQGHADVVWFLISNRAKINLRDNEGRTALLKAVECRRRECAQLLLERGADVNIPDNYGTTCLHLATSHGDLDLVSALLRKSASLEVPNRAGEAAMHMAVRGNHRDMADLLLRHGGDANVRDTEERTPLMLAAKIGNSAIVVLLAEYGADIGATDVNGWTAEDYSVMAGHVGVTTELQRRAESTPARTFQERPVDVVGENTSKFLQELESMQHYDCVPFEPEDEQQDAPLQPENESPAHNIPGMPPSLKPPRSWELIQAGLTGPVTSLRPQSLSLANSPWDTPVGTPGDAPNGFLSLTRPKCDKKKPRPTSLPVTLVEALEKAIPVKKEEEKQHEEKEAESSDWDSEDEFEEDEGKGTDDGATLGREGTMQGTEEMWQANGTVEKSSDEDDEEDEDEDYVASNNQVEDEEEKMPLVETEQREEKSEGPSDAEEGEELQRQAKKKEGRAILPEFPTPMKVPNVQFSAREISLDEPAPVVPPRKKKKQRKHRGASDDDDGGGDDGFTKSAYAPLKRRLRAVVADRARVEQVAAALEEQNRRLQYELADALHAARTQRDVSAELSRQMAKAQKGHALALEEKLELQIRLRQADAELEYVRQMEQPPKELSRELTAEKERARRGVLTIRKLRAEVGALRARVLAAERRNANKEPDSGLRKKLEELSVKVEDERAQRMALEATIRELKEGGAVLTELEKARRAFEEERAKRQAIERDSVTKAELDKVRRSYEVALARAKQEAELSAREQLSTKLRRVNAFLEEQLQQQSRLEKLRCNNESQLRDDFQQTRGKLLNELAKIQATLKSRAESQLENELDNKKRTPSPVSSNEESPRETTNYTKGWVHDNTANPPRVLLNKHDVASFRYVPTLPLRPAAQVLSLLVPPLASQNPHLGLNVLRKELEISIRQAAEEADRANPIMSEAEEMSQLKQKYLL</sequence>
<dbReference type="Pfam" id="PF00023">
    <property type="entry name" value="Ank"/>
    <property type="match status" value="1"/>
</dbReference>
<name>A0A8S1CIX3_9INSE</name>
<feature type="coiled-coil region" evidence="2">
    <location>
        <begin position="774"/>
        <end position="886"/>
    </location>
</feature>
<protein>
    <submittedName>
        <fullName evidence="4">Uncharacterized protein</fullName>
    </submittedName>
</protein>
<feature type="repeat" description="ANK" evidence="1">
    <location>
        <begin position="274"/>
        <end position="306"/>
    </location>
</feature>
<dbReference type="Pfam" id="PF13857">
    <property type="entry name" value="Ank_5"/>
    <property type="match status" value="1"/>
</dbReference>
<keyword evidence="2" id="KW-0175">Coiled coil</keyword>
<feature type="repeat" description="ANK" evidence="1">
    <location>
        <begin position="241"/>
        <end position="273"/>
    </location>
</feature>
<keyword evidence="5" id="KW-1185">Reference proteome</keyword>
<dbReference type="InterPro" id="IPR050657">
    <property type="entry name" value="Ankyrin_repeat_domain"/>
</dbReference>
<feature type="repeat" description="ANK" evidence="1">
    <location>
        <begin position="208"/>
        <end position="240"/>
    </location>
</feature>
<dbReference type="EMBL" id="CADEPI010000044">
    <property type="protein sequence ID" value="CAB3369290.1"/>
    <property type="molecule type" value="Genomic_DNA"/>
</dbReference>
<dbReference type="InterPro" id="IPR036770">
    <property type="entry name" value="Ankyrin_rpt-contain_sf"/>
</dbReference>
<feature type="region of interest" description="Disordered" evidence="3">
    <location>
        <begin position="372"/>
        <end position="402"/>
    </location>
</feature>
<gene>
    <name evidence="4" type="ORF">CLODIP_2_CD05662</name>
</gene>
<feature type="compositionally biased region" description="Basic and acidic residues" evidence="3">
    <location>
        <begin position="469"/>
        <end position="490"/>
    </location>
</feature>
<dbReference type="PANTHER" id="PTHR24147">
    <property type="entry name" value="ANKYRIN REPEAT DOMAIN 36-RELATED"/>
    <property type="match status" value="1"/>
</dbReference>
<feature type="region of interest" description="Disordered" evidence="3">
    <location>
        <begin position="953"/>
        <end position="990"/>
    </location>
</feature>
<feature type="compositionally biased region" description="Polar residues" evidence="3">
    <location>
        <begin position="418"/>
        <end position="430"/>
    </location>
</feature>
<dbReference type="InterPro" id="IPR002110">
    <property type="entry name" value="Ankyrin_rpt"/>
</dbReference>
<accession>A0A8S1CIX3</accession>
<feature type="compositionally biased region" description="Basic residues" evidence="3">
    <location>
        <begin position="630"/>
        <end position="640"/>
    </location>
</feature>
<dbReference type="Proteomes" id="UP000494165">
    <property type="component" value="Unassembled WGS sequence"/>
</dbReference>
<dbReference type="PANTHER" id="PTHR24147:SF53">
    <property type="entry name" value="ANKYRIN REPEAT DOMAIN 26"/>
    <property type="match status" value="1"/>
</dbReference>